<keyword evidence="1" id="KW-0732">Signal</keyword>
<name>A0A1W6MQH4_9HYPH</name>
<dbReference type="RefSeq" id="WP_085769860.1">
    <property type="nucleotide sequence ID" value="NZ_AP027149.1"/>
</dbReference>
<protein>
    <recommendedName>
        <fullName evidence="4">Secreted protein</fullName>
    </recommendedName>
</protein>
<feature type="chain" id="PRO_5012461750" description="Secreted protein" evidence="1">
    <location>
        <begin position="28"/>
        <end position="106"/>
    </location>
</feature>
<evidence type="ECO:0008006" key="4">
    <source>
        <dbReference type="Google" id="ProtNLM"/>
    </source>
</evidence>
<dbReference type="AlphaFoldDB" id="A0A1W6MQH4"/>
<dbReference type="EMBL" id="CP019948">
    <property type="protein sequence ID" value="ARN79812.1"/>
    <property type="molecule type" value="Genomic_DNA"/>
</dbReference>
<keyword evidence="3" id="KW-1185">Reference proteome</keyword>
<dbReference type="Proteomes" id="UP000193978">
    <property type="component" value="Chromosome"/>
</dbReference>
<reference evidence="2 3" key="1">
    <citation type="submission" date="2017-02" db="EMBL/GenBank/DDBJ databases">
        <authorList>
            <person name="Peterson S.W."/>
        </authorList>
    </citation>
    <scope>NUCLEOTIDE SEQUENCE [LARGE SCALE GENOMIC DNA]</scope>
    <source>
        <strain evidence="2 3">S285</strain>
    </source>
</reference>
<sequence>MRNVNIKIASTVLGLGLLCGLATSAVAGVPSLAQNDATKVEAPVDYVRWYCHRHHHHIYTQLVAAGTVTYPVYRIEHYKIDYRSPVFAYAAPVAPAPVIPILGWFF</sequence>
<evidence type="ECO:0000313" key="2">
    <source>
        <dbReference type="EMBL" id="ARN79812.1"/>
    </source>
</evidence>
<feature type="signal peptide" evidence="1">
    <location>
        <begin position="1"/>
        <end position="27"/>
    </location>
</feature>
<accession>A0A1W6MQH4</accession>
<evidence type="ECO:0000256" key="1">
    <source>
        <dbReference type="SAM" id="SignalP"/>
    </source>
</evidence>
<dbReference type="KEGG" id="mbry:B1812_00600"/>
<gene>
    <name evidence="2" type="ORF">B1812_00600</name>
</gene>
<organism evidence="2 3">
    <name type="scientific">Methylocystis bryophila</name>
    <dbReference type="NCBI Taxonomy" id="655015"/>
    <lineage>
        <taxon>Bacteria</taxon>
        <taxon>Pseudomonadati</taxon>
        <taxon>Pseudomonadota</taxon>
        <taxon>Alphaproteobacteria</taxon>
        <taxon>Hyphomicrobiales</taxon>
        <taxon>Methylocystaceae</taxon>
        <taxon>Methylocystis</taxon>
    </lineage>
</organism>
<evidence type="ECO:0000313" key="3">
    <source>
        <dbReference type="Proteomes" id="UP000193978"/>
    </source>
</evidence>
<proteinExistence type="predicted"/>